<sequence length="166" mass="18847">MTFFTRHIAIAILVIISLPAVAQNNLLNKKNLKSINKAIEKLYDEVPDYKLQETANEYPFEILKIYISDSTETSGYAIIAQGKGRRNYFDFMVIYTDGVIRHLEILQYRSSHGYQITSKSWLKDFIGVKSGEEIRIGNDVDAISGATLSSHGLLKVLNKINKINFE</sequence>
<keyword evidence="1" id="KW-0732">Signal</keyword>
<evidence type="ECO:0000256" key="1">
    <source>
        <dbReference type="SAM" id="SignalP"/>
    </source>
</evidence>
<organism evidence="3 4">
    <name type="scientific">Marinilabilia rubra</name>
    <dbReference type="NCBI Taxonomy" id="2162893"/>
    <lineage>
        <taxon>Bacteria</taxon>
        <taxon>Pseudomonadati</taxon>
        <taxon>Bacteroidota</taxon>
        <taxon>Bacteroidia</taxon>
        <taxon>Marinilabiliales</taxon>
        <taxon>Marinilabiliaceae</taxon>
        <taxon>Marinilabilia</taxon>
    </lineage>
</organism>
<comment type="caution">
    <text evidence="3">The sequence shown here is derived from an EMBL/GenBank/DDBJ whole genome shotgun (WGS) entry which is preliminary data.</text>
</comment>
<dbReference type="GO" id="GO:0016020">
    <property type="term" value="C:membrane"/>
    <property type="evidence" value="ECO:0007669"/>
    <property type="project" value="InterPro"/>
</dbReference>
<dbReference type="AlphaFoldDB" id="A0A2U2BDM5"/>
<accession>A0A2U2BDM5</accession>
<dbReference type="GO" id="GO:0010181">
    <property type="term" value="F:FMN binding"/>
    <property type="evidence" value="ECO:0007669"/>
    <property type="project" value="InterPro"/>
</dbReference>
<proteinExistence type="predicted"/>
<keyword evidence="4" id="KW-1185">Reference proteome</keyword>
<dbReference type="SMART" id="SM00900">
    <property type="entry name" value="FMN_bind"/>
    <property type="match status" value="1"/>
</dbReference>
<evidence type="ECO:0000313" key="4">
    <source>
        <dbReference type="Proteomes" id="UP000244956"/>
    </source>
</evidence>
<dbReference type="Pfam" id="PF04205">
    <property type="entry name" value="FMN_bind"/>
    <property type="match status" value="1"/>
</dbReference>
<name>A0A2U2BDM5_9BACT</name>
<feature type="domain" description="FMN-binding" evidence="2">
    <location>
        <begin position="84"/>
        <end position="164"/>
    </location>
</feature>
<evidence type="ECO:0000313" key="3">
    <source>
        <dbReference type="EMBL" id="PWE01174.1"/>
    </source>
</evidence>
<feature type="chain" id="PRO_5015651085" description="FMN-binding domain-containing protein" evidence="1">
    <location>
        <begin position="23"/>
        <end position="166"/>
    </location>
</feature>
<dbReference type="RefSeq" id="WP_109262628.1">
    <property type="nucleotide sequence ID" value="NZ_QEWP01000001.1"/>
</dbReference>
<dbReference type="EMBL" id="QEWP01000001">
    <property type="protein sequence ID" value="PWE01174.1"/>
    <property type="molecule type" value="Genomic_DNA"/>
</dbReference>
<dbReference type="InterPro" id="IPR007329">
    <property type="entry name" value="FMN-bd"/>
</dbReference>
<dbReference type="Proteomes" id="UP000244956">
    <property type="component" value="Unassembled WGS sequence"/>
</dbReference>
<protein>
    <recommendedName>
        <fullName evidence="2">FMN-binding domain-containing protein</fullName>
    </recommendedName>
</protein>
<evidence type="ECO:0000259" key="2">
    <source>
        <dbReference type="SMART" id="SM00900"/>
    </source>
</evidence>
<feature type="signal peptide" evidence="1">
    <location>
        <begin position="1"/>
        <end position="22"/>
    </location>
</feature>
<reference evidence="3 4" key="1">
    <citation type="submission" date="2018-05" db="EMBL/GenBank/DDBJ databases">
        <title>Marinilabilia rubrum sp. nov., isolated from saltern sediment.</title>
        <authorList>
            <person name="Zhang R."/>
        </authorList>
    </citation>
    <scope>NUCLEOTIDE SEQUENCE [LARGE SCALE GENOMIC DNA]</scope>
    <source>
        <strain evidence="3 4">WTE16</strain>
    </source>
</reference>
<dbReference type="OrthoDB" id="9778782at2"/>
<gene>
    <name evidence="3" type="ORF">DDZ16_01420</name>
</gene>